<evidence type="ECO:0000256" key="1">
    <source>
        <dbReference type="SAM" id="MobiDB-lite"/>
    </source>
</evidence>
<feature type="compositionally biased region" description="Basic and acidic residues" evidence="1">
    <location>
        <begin position="419"/>
        <end position="428"/>
    </location>
</feature>
<feature type="compositionally biased region" description="Acidic residues" evidence="1">
    <location>
        <begin position="294"/>
        <end position="305"/>
    </location>
</feature>
<keyword evidence="3" id="KW-1185">Reference proteome</keyword>
<feature type="compositionally biased region" description="Basic and acidic residues" evidence="1">
    <location>
        <begin position="175"/>
        <end position="185"/>
    </location>
</feature>
<feature type="compositionally biased region" description="Acidic residues" evidence="1">
    <location>
        <begin position="341"/>
        <end position="355"/>
    </location>
</feature>
<feature type="compositionally biased region" description="Pro residues" evidence="1">
    <location>
        <begin position="141"/>
        <end position="173"/>
    </location>
</feature>
<dbReference type="EMBL" id="DF977492">
    <property type="protein sequence ID" value="GAP90776.2"/>
    <property type="molecule type" value="Genomic_DNA"/>
</dbReference>
<feature type="compositionally biased region" description="Basic and acidic residues" evidence="1">
    <location>
        <begin position="489"/>
        <end position="500"/>
    </location>
</feature>
<feature type="compositionally biased region" description="Basic and acidic residues" evidence="1">
    <location>
        <begin position="372"/>
        <end position="381"/>
    </location>
</feature>
<proteinExistence type="predicted"/>
<reference evidence="2" key="1">
    <citation type="submission" date="2016-03" db="EMBL/GenBank/DDBJ databases">
        <title>Draft genome sequence of Rosellinia necatrix.</title>
        <authorList>
            <person name="Kanematsu S."/>
        </authorList>
    </citation>
    <scope>NUCLEOTIDE SEQUENCE [LARGE SCALE GENOMIC DNA]</scope>
    <source>
        <strain evidence="2">W97</strain>
    </source>
</reference>
<feature type="compositionally biased region" description="Low complexity" evidence="1">
    <location>
        <begin position="501"/>
        <end position="514"/>
    </location>
</feature>
<dbReference type="Proteomes" id="UP000054516">
    <property type="component" value="Unassembled WGS sequence"/>
</dbReference>
<protein>
    <submittedName>
        <fullName evidence="2">Uncharacterized protein</fullName>
    </submittedName>
</protein>
<feature type="region of interest" description="Disordered" evidence="1">
    <location>
        <begin position="1"/>
        <end position="448"/>
    </location>
</feature>
<organism evidence="2">
    <name type="scientific">Rosellinia necatrix</name>
    <name type="common">White root-rot fungus</name>
    <dbReference type="NCBI Taxonomy" id="77044"/>
    <lineage>
        <taxon>Eukaryota</taxon>
        <taxon>Fungi</taxon>
        <taxon>Dikarya</taxon>
        <taxon>Ascomycota</taxon>
        <taxon>Pezizomycotina</taxon>
        <taxon>Sordariomycetes</taxon>
        <taxon>Xylariomycetidae</taxon>
        <taxon>Xylariales</taxon>
        <taxon>Xylariaceae</taxon>
        <taxon>Rosellinia</taxon>
    </lineage>
</organism>
<dbReference type="AlphaFoldDB" id="A0A1W2TQP0"/>
<feature type="compositionally biased region" description="Basic and acidic residues" evidence="1">
    <location>
        <begin position="223"/>
        <end position="235"/>
    </location>
</feature>
<name>A0A1W2TQP0_ROSNE</name>
<feature type="compositionally biased region" description="Polar residues" evidence="1">
    <location>
        <begin position="473"/>
        <end position="484"/>
    </location>
</feature>
<feature type="compositionally biased region" description="Pro residues" evidence="1">
    <location>
        <begin position="122"/>
        <end position="131"/>
    </location>
</feature>
<feature type="compositionally biased region" description="Basic and acidic residues" evidence="1">
    <location>
        <begin position="245"/>
        <end position="269"/>
    </location>
</feature>
<evidence type="ECO:0000313" key="2">
    <source>
        <dbReference type="EMBL" id="GAP90776.2"/>
    </source>
</evidence>
<gene>
    <name evidence="2" type="ORF">SAMD00023353_4700290</name>
</gene>
<sequence length="542" mass="60736">MLKRNSLTGHIAHVEDADDDGRVLPGAEPKYARTNPGSPHSTAHPVTSKGKTKIRPKDERRSSAVLVPKQRPTVRSSKAAPAHLPRASDESAVYYTTPHHASSSRPRARTRPEPYYTQGPARLPPLQPPMGGPGFYAPHPGMMPPPSFPPPPSWQGPPPFPGPMQSPLPPPLTPADHHFPRDLSLRFRRPSSSMGFRQVSNPYEYEPAPERTVARRPSVSRKASKEVREREDRKRMPPPPRPKSTRPERPERPERTERSERPERPERIVLKPQPQPPPEPQPQHLPNTRKSVVFDDDDLDDDESQYDDHSALRRGSGVEYGSAPFKNRRQSFDVPESVFAYDDDEDEDEDDEDYEYYYVEEPAPRSRSRRRSQVEIEDKIRSASQYQDHMGGGPTSALTAEALRKVKTRASSRSTRSSASRDDSEYKHSATTHTTRSGSGEDDITIKVPAGCVVEVGNIKIRSEDDSKISVGRTINQRSGSDRGTSIYGDERRSRSDRSTASRARSGSRAAYSRGLPAPGSYTHGPSPLYSQYRFSDEESDY</sequence>
<feature type="region of interest" description="Disordered" evidence="1">
    <location>
        <begin position="463"/>
        <end position="542"/>
    </location>
</feature>
<dbReference type="OMA" id="GRSNSYH"/>
<feature type="compositionally biased region" description="Polar residues" evidence="1">
    <location>
        <begin position="429"/>
        <end position="438"/>
    </location>
</feature>
<dbReference type="STRING" id="77044.A0A1W2TQP0"/>
<feature type="compositionally biased region" description="Polar residues" evidence="1">
    <location>
        <begin position="190"/>
        <end position="201"/>
    </location>
</feature>
<dbReference type="OrthoDB" id="4898142at2759"/>
<feature type="compositionally biased region" description="Pro residues" evidence="1">
    <location>
        <begin position="273"/>
        <end position="283"/>
    </location>
</feature>
<evidence type="ECO:0000313" key="3">
    <source>
        <dbReference type="Proteomes" id="UP000054516"/>
    </source>
</evidence>
<feature type="compositionally biased region" description="Polar residues" evidence="1">
    <location>
        <begin position="35"/>
        <end position="45"/>
    </location>
</feature>
<accession>A0A1W2TQP0</accession>